<accession>T5KJG0</accession>
<evidence type="ECO:0000313" key="2">
    <source>
        <dbReference type="Proteomes" id="UP000016033"/>
    </source>
</evidence>
<dbReference type="Proteomes" id="UP000016033">
    <property type="component" value="Unassembled WGS sequence"/>
</dbReference>
<evidence type="ECO:0000313" key="1">
    <source>
        <dbReference type="EMBL" id="EQM74873.1"/>
    </source>
</evidence>
<dbReference type="EMBL" id="ATAO01000206">
    <property type="protein sequence ID" value="EQM74873.1"/>
    <property type="molecule type" value="Genomic_DNA"/>
</dbReference>
<proteinExistence type="predicted"/>
<reference evidence="1 2" key="1">
    <citation type="journal article" date="2013" name="Genome Announc.">
        <title>Whole-genome sequences of five oyster-associated bacteria show potential for crude oil hydrocarbon degradation.</title>
        <authorList>
            <person name="Chauhan A."/>
            <person name="Green S."/>
            <person name="Pathak A."/>
            <person name="Thomas J."/>
            <person name="Venkatramanan R."/>
        </authorList>
    </citation>
    <scope>NUCLEOTIDE SEQUENCE [LARGE SCALE GENOMIC DNA]</scope>
    <source>
        <strain evidence="1 2">MF109</strain>
    </source>
</reference>
<comment type="caution">
    <text evidence="1">The sequence shown here is derived from an EMBL/GenBank/DDBJ whole genome shotgun (WGS) entry which is preliminary data.</text>
</comment>
<dbReference type="AlphaFoldDB" id="T5KJG0"/>
<name>T5KJG0_MICMQ</name>
<organism evidence="1 2">
    <name type="scientific">Microbacterium maritypicum MF109</name>
    <dbReference type="NCBI Taxonomy" id="1333857"/>
    <lineage>
        <taxon>Bacteria</taxon>
        <taxon>Bacillati</taxon>
        <taxon>Actinomycetota</taxon>
        <taxon>Actinomycetes</taxon>
        <taxon>Micrococcales</taxon>
        <taxon>Microbacteriaceae</taxon>
        <taxon>Microbacterium</taxon>
    </lineage>
</organism>
<dbReference type="PATRIC" id="fig|1333857.3.peg.3030"/>
<gene>
    <name evidence="1" type="ORF">L687_05280</name>
</gene>
<sequence length="154" mass="16708">MLDRYVRENIIALEVFADDGQSEFNGVDGRTLHAFARRGLVWFEAVDPFAKSKRYRGGLTDKGRSVLAEHEAASQIDSRSEAGAAQFTEADVIAAASVHAEHVTGYSMRDGGYTYRCGRCAWAASGPDAAVEAQRHRMREALAAITSLPDGGSR</sequence>
<dbReference type="RefSeq" id="WP_021200965.1">
    <property type="nucleotide sequence ID" value="NZ_ATAO01000206.1"/>
</dbReference>
<protein>
    <submittedName>
        <fullName evidence="1">Uncharacterized protein</fullName>
    </submittedName>
</protein>